<dbReference type="KEGG" id="sng:SNE_A04450"/>
<organism evidence="1 2">
    <name type="scientific">Simkania negevensis (strain ATCC VR-1471 / DSM 27360 / Z)</name>
    <dbReference type="NCBI Taxonomy" id="331113"/>
    <lineage>
        <taxon>Bacteria</taxon>
        <taxon>Pseudomonadati</taxon>
        <taxon>Chlamydiota</taxon>
        <taxon>Chlamydiia</taxon>
        <taxon>Parachlamydiales</taxon>
        <taxon>Simkaniaceae</taxon>
        <taxon>Simkania</taxon>
    </lineage>
</organism>
<dbReference type="EMBL" id="FR872582">
    <property type="protein sequence ID" value="CCB88322.1"/>
    <property type="molecule type" value="Genomic_DNA"/>
</dbReference>
<reference key="1">
    <citation type="journal article" date="2011" name="Mol. Biol. Evol.">
        <title>Unity in variety -- the pan-genome of the Chlamydiae.</title>
        <authorList>
            <person name="Collingro A."/>
            <person name="Tischler P."/>
            <person name="Weinmaier T."/>
            <person name="Penz T."/>
            <person name="Heinz E."/>
            <person name="Brunham R.C."/>
            <person name="Read T.D."/>
            <person name="Bavoil P.M."/>
            <person name="Sachse K."/>
            <person name="Kahane S."/>
            <person name="Friedman M.G."/>
            <person name="Rattei T."/>
            <person name="Myers G.S.A."/>
            <person name="Horn M."/>
        </authorList>
    </citation>
    <scope>NUCLEOTIDE SEQUENCE</scope>
    <source>
        <strain>Z</strain>
    </source>
</reference>
<evidence type="ECO:0000313" key="2">
    <source>
        <dbReference type="Proteomes" id="UP000000496"/>
    </source>
</evidence>
<dbReference type="Proteomes" id="UP000000496">
    <property type="component" value="Chromosome gsn.131"/>
</dbReference>
<accession>F8L4P5</accession>
<dbReference type="STRING" id="331113.SNE_A04450"/>
<sequence length="37" mass="4229">MEGEFSLDSDLLDPDELELDESEIAESIFRFLEGIHS</sequence>
<name>F8L4P5_SIMNZ</name>
<dbReference type="HOGENOM" id="CLU_3348669_0_0_0"/>
<gene>
    <name evidence="1" type="ordered locus">SNE_A04450</name>
</gene>
<keyword evidence="2" id="KW-1185">Reference proteome</keyword>
<reference evidence="1 2" key="2">
    <citation type="journal article" date="2011" name="Mol. Biol. Evol.">
        <title>Unity in variety--the pan-genome of the Chlamydiae.</title>
        <authorList>
            <person name="Collingro A."/>
            <person name="Tischler P."/>
            <person name="Weinmaier T."/>
            <person name="Penz T."/>
            <person name="Heinz E."/>
            <person name="Brunham R.C."/>
            <person name="Read T.D."/>
            <person name="Bavoil P.M."/>
            <person name="Sachse K."/>
            <person name="Kahane S."/>
            <person name="Friedman M.G."/>
            <person name="Rattei T."/>
            <person name="Myers G.S."/>
            <person name="Horn M."/>
        </authorList>
    </citation>
    <scope>NUCLEOTIDE SEQUENCE [LARGE SCALE GENOMIC DNA]</scope>
    <source>
        <strain evidence="2">ATCC VR-1471 / Z</strain>
    </source>
</reference>
<evidence type="ECO:0000313" key="1">
    <source>
        <dbReference type="EMBL" id="CCB88322.1"/>
    </source>
</evidence>
<dbReference type="AlphaFoldDB" id="F8L4P5"/>
<protein>
    <submittedName>
        <fullName evidence="1">Uncharacterized protein</fullName>
    </submittedName>
</protein>
<proteinExistence type="predicted"/>